<gene>
    <name evidence="2" type="ORF">G9Q97_17665</name>
</gene>
<name>A0ABX0H9W4_9BACT</name>
<dbReference type="InterPro" id="IPR053146">
    <property type="entry name" value="QDO-like"/>
</dbReference>
<dbReference type="InterPro" id="IPR013096">
    <property type="entry name" value="Cupin_2"/>
</dbReference>
<sequence length="161" mass="18203">MNEKNKNWKPIILQADEGEKVLFRIGLMTFKVASNQTNDNFMICETELPPKAYVEPHSHPEAETFYILEGEFIFYVEDMNKGIKCKKGAFISVPPHVEHSFKNTGGYKGKIFGTMTPGGAKGLESLFRTFGVGLTDKDVIPDLNKPIEDWVAAVDTFRKKR</sequence>
<dbReference type="EMBL" id="JAANYN010000008">
    <property type="protein sequence ID" value="NHE58641.1"/>
    <property type="molecule type" value="Genomic_DNA"/>
</dbReference>
<feature type="domain" description="Cupin type-2" evidence="1">
    <location>
        <begin position="46"/>
        <end position="105"/>
    </location>
</feature>
<evidence type="ECO:0000259" key="1">
    <source>
        <dbReference type="Pfam" id="PF07883"/>
    </source>
</evidence>
<protein>
    <submittedName>
        <fullName evidence="2">Cupin domain-containing protein</fullName>
    </submittedName>
</protein>
<organism evidence="2 3">
    <name type="scientific">Cyclobacterium plantarum</name>
    <dbReference type="NCBI Taxonomy" id="2716263"/>
    <lineage>
        <taxon>Bacteria</taxon>
        <taxon>Pseudomonadati</taxon>
        <taxon>Bacteroidota</taxon>
        <taxon>Cytophagia</taxon>
        <taxon>Cytophagales</taxon>
        <taxon>Cyclobacteriaceae</taxon>
        <taxon>Cyclobacterium</taxon>
    </lineage>
</organism>
<dbReference type="Gene3D" id="2.60.120.10">
    <property type="entry name" value="Jelly Rolls"/>
    <property type="match status" value="1"/>
</dbReference>
<dbReference type="InterPro" id="IPR014710">
    <property type="entry name" value="RmlC-like_jellyroll"/>
</dbReference>
<evidence type="ECO:0000313" key="2">
    <source>
        <dbReference type="EMBL" id="NHE58641.1"/>
    </source>
</evidence>
<dbReference type="RefSeq" id="WP_166149225.1">
    <property type="nucleotide sequence ID" value="NZ_JAANYN010000008.1"/>
</dbReference>
<evidence type="ECO:0000313" key="3">
    <source>
        <dbReference type="Proteomes" id="UP000649799"/>
    </source>
</evidence>
<comment type="caution">
    <text evidence="2">The sequence shown here is derived from an EMBL/GenBank/DDBJ whole genome shotgun (WGS) entry which is preliminary data.</text>
</comment>
<dbReference type="SUPFAM" id="SSF51182">
    <property type="entry name" value="RmlC-like cupins"/>
    <property type="match status" value="1"/>
</dbReference>
<dbReference type="Pfam" id="PF07883">
    <property type="entry name" value="Cupin_2"/>
    <property type="match status" value="1"/>
</dbReference>
<proteinExistence type="predicted"/>
<keyword evidence="3" id="KW-1185">Reference proteome</keyword>
<reference evidence="2 3" key="1">
    <citation type="submission" date="2020-03" db="EMBL/GenBank/DDBJ databases">
        <title>Cyclobacterium plantarum sp. nov., a marine bacterium isolated from a coastal-marine wetland.</title>
        <authorList>
            <person name="Sanchez-Porro C."/>
            <person name="Ventosa A."/>
            <person name="Amoozegar M."/>
        </authorList>
    </citation>
    <scope>NUCLEOTIDE SEQUENCE [LARGE SCALE GENOMIC DNA]</scope>
    <source>
        <strain evidence="2 3">GBPx2</strain>
    </source>
</reference>
<dbReference type="PANTHER" id="PTHR36440:SF1">
    <property type="entry name" value="PUTATIVE (AFU_ORTHOLOGUE AFUA_8G07350)-RELATED"/>
    <property type="match status" value="1"/>
</dbReference>
<dbReference type="Proteomes" id="UP000649799">
    <property type="component" value="Unassembled WGS sequence"/>
</dbReference>
<dbReference type="InterPro" id="IPR011051">
    <property type="entry name" value="RmlC_Cupin_sf"/>
</dbReference>
<accession>A0ABX0H9W4</accession>
<dbReference type="PANTHER" id="PTHR36440">
    <property type="entry name" value="PUTATIVE (AFU_ORTHOLOGUE AFUA_8G07350)-RELATED"/>
    <property type="match status" value="1"/>
</dbReference>